<dbReference type="RefSeq" id="WP_194696317.1">
    <property type="nucleotide sequence ID" value="NZ_JADKPO010000011.1"/>
</dbReference>
<dbReference type="InterPro" id="IPR041698">
    <property type="entry name" value="Methyltransf_25"/>
</dbReference>
<comment type="caution">
    <text evidence="2">The sequence shown here is derived from an EMBL/GenBank/DDBJ whole genome shotgun (WGS) entry which is preliminary data.</text>
</comment>
<dbReference type="Proteomes" id="UP000660668">
    <property type="component" value="Unassembled WGS sequence"/>
</dbReference>
<gene>
    <name evidence="2" type="ORF">ISU10_09940</name>
</gene>
<evidence type="ECO:0000313" key="2">
    <source>
        <dbReference type="EMBL" id="MBF4768088.1"/>
    </source>
</evidence>
<evidence type="ECO:0000313" key="3">
    <source>
        <dbReference type="Proteomes" id="UP000660668"/>
    </source>
</evidence>
<dbReference type="CDD" id="cd02440">
    <property type="entry name" value="AdoMet_MTases"/>
    <property type="match status" value="1"/>
</dbReference>
<feature type="domain" description="Methyltransferase" evidence="1">
    <location>
        <begin position="53"/>
        <end position="151"/>
    </location>
</feature>
<evidence type="ECO:0000259" key="1">
    <source>
        <dbReference type="Pfam" id="PF13649"/>
    </source>
</evidence>
<dbReference type="SUPFAM" id="SSF53335">
    <property type="entry name" value="S-adenosyl-L-methionine-dependent methyltransferases"/>
    <property type="match status" value="1"/>
</dbReference>
<protein>
    <submittedName>
        <fullName evidence="2">Class I SAM-dependent methyltransferase</fullName>
    </submittedName>
</protein>
<accession>A0A930YIH5</accession>
<name>A0A930YIH5_9ACTN</name>
<dbReference type="EMBL" id="JADKPO010000011">
    <property type="protein sequence ID" value="MBF4768088.1"/>
    <property type="molecule type" value="Genomic_DNA"/>
</dbReference>
<dbReference type="AlphaFoldDB" id="A0A930YIH5"/>
<proteinExistence type="predicted"/>
<dbReference type="Pfam" id="PF13649">
    <property type="entry name" value="Methyltransf_25"/>
    <property type="match status" value="1"/>
</dbReference>
<keyword evidence="3" id="KW-1185">Reference proteome</keyword>
<organism evidence="2 3">
    <name type="scientific">Nocardioides agariphilus</name>
    <dbReference type="NCBI Taxonomy" id="433664"/>
    <lineage>
        <taxon>Bacteria</taxon>
        <taxon>Bacillati</taxon>
        <taxon>Actinomycetota</taxon>
        <taxon>Actinomycetes</taxon>
        <taxon>Propionibacteriales</taxon>
        <taxon>Nocardioidaceae</taxon>
        <taxon>Nocardioides</taxon>
    </lineage>
</organism>
<dbReference type="GO" id="GO:0008168">
    <property type="term" value="F:methyltransferase activity"/>
    <property type="evidence" value="ECO:0007669"/>
    <property type="project" value="UniProtKB-KW"/>
</dbReference>
<keyword evidence="2" id="KW-0489">Methyltransferase</keyword>
<reference evidence="2" key="1">
    <citation type="submission" date="2020-11" db="EMBL/GenBank/DDBJ databases">
        <title>Nocardioides cynanchi sp. nov., isolated from soil of rhizosphere of Cynanchum wilfordii.</title>
        <authorList>
            <person name="Lee J.-S."/>
            <person name="Suh M.K."/>
            <person name="Kim J.-S."/>
        </authorList>
    </citation>
    <scope>NUCLEOTIDE SEQUENCE</scope>
    <source>
        <strain evidence="2">KCTC 19276</strain>
    </source>
</reference>
<keyword evidence="2" id="KW-0808">Transferase</keyword>
<sequence>MTASSDLPPTRWEGPASVGRGYGVHFAELIASGADVDGEARLADVLAPRGARILDAGSGMGRVAASLRARGHEAVGVDLDASLIEQSRAAYPELPVAQARLEQLDAAFMAAHEMPGVYDLIVCVGNVMVLLAEGSERTVLARFRGLLAPGGRILVGFSLVGAPPRSRVYPAEEFVADAAAAGLVVESRHATFDLRPVGAGDDFAVWVLKVA</sequence>
<dbReference type="Gene3D" id="3.40.50.150">
    <property type="entry name" value="Vaccinia Virus protein VP39"/>
    <property type="match status" value="1"/>
</dbReference>
<dbReference type="InterPro" id="IPR029063">
    <property type="entry name" value="SAM-dependent_MTases_sf"/>
</dbReference>
<dbReference type="GO" id="GO:0032259">
    <property type="term" value="P:methylation"/>
    <property type="evidence" value="ECO:0007669"/>
    <property type="project" value="UniProtKB-KW"/>
</dbReference>